<dbReference type="OrthoDB" id="435881at2759"/>
<dbReference type="SUPFAM" id="SSF48173">
    <property type="entry name" value="Cryptochrome/photolyase FAD-binding domain"/>
    <property type="match status" value="2"/>
</dbReference>
<dbReference type="RefSeq" id="XP_005846162.1">
    <property type="nucleotide sequence ID" value="XM_005846100.1"/>
</dbReference>
<dbReference type="Proteomes" id="UP000008141">
    <property type="component" value="Unassembled WGS sequence"/>
</dbReference>
<dbReference type="InterPro" id="IPR014729">
    <property type="entry name" value="Rossmann-like_a/b/a_fold"/>
</dbReference>
<proteinExistence type="inferred from homology"/>
<dbReference type="Gene3D" id="1.25.40.80">
    <property type="match status" value="1"/>
</dbReference>
<evidence type="ECO:0000313" key="9">
    <source>
        <dbReference type="Proteomes" id="UP000008141"/>
    </source>
</evidence>
<feature type="region of interest" description="Disordered" evidence="6">
    <location>
        <begin position="610"/>
        <end position="661"/>
    </location>
</feature>
<comment type="cofactor">
    <cofactor evidence="4">
        <name>FAD</name>
        <dbReference type="ChEBI" id="CHEBI:57692"/>
    </cofactor>
    <text evidence="4">Binds 1 FAD per subunit.</text>
</comment>
<keyword evidence="3 4" id="KW-0274">FAD</keyword>
<name>E1ZJV5_CHLVA</name>
<dbReference type="InterPro" id="IPR002081">
    <property type="entry name" value="Cryptochrome/DNA_photolyase_1"/>
</dbReference>
<evidence type="ECO:0000256" key="4">
    <source>
        <dbReference type="PIRSR" id="PIRSR602081-1"/>
    </source>
</evidence>
<dbReference type="EMBL" id="GL433849">
    <property type="protein sequence ID" value="EFN54060.1"/>
    <property type="molecule type" value="Genomic_DNA"/>
</dbReference>
<feature type="site" description="Electron transfer via tryptophanyl radical" evidence="5">
    <location>
        <position position="533"/>
    </location>
</feature>
<dbReference type="GeneID" id="17353300"/>
<sequence>MSGGCQAVVSAGCSGVAAAGAPAAAHSDSGPTRKPAALIWFRNDLRLADHEPLHSAAADLQHCLSQGQSPLLLPFYCLDERELAPRAGELPQEGGLDIPQLGPHRLRLLLEACASLRAALRRLGSDLLAAQGRPEALVGRLVALAAAAGSSSMALHHHMSPDAASADLEDAVAAAFEAAAARHGLPCSVHRYWGCTLYHPDDLPFHLWACGSASSGGRPGAAAVAGPAAEQQQQQRGQCSRVNPAAAEAGLLGPLPTDLASVYSAAGGAATAALACWEALGAVRCAALAPACSGRHDARSALPFGMGEEQAVQRLRYYLGLEESDGHSVRSVDQEAPIATYRETRMQPFGVDSSAKLSAFLSLGCLSPRTAHAEVARLAVLEQQQQQQQRRRRGQASSGDAAATAAVAAAAGEAAAAWREPQAGDTWRWLLMHLAIRDFFVFTAVKEGDALEAPGGIRGRAVEWRRDDELFRRWAQGQTGLPFVDACMRELGATGFMSNRGRQNELCLDWRLGLRYFESCLADHEWALNAGNWAYCAGTGSDPRDRRFKTVSQGERYDPEARLIQAWVPQLAALRPAQLAHQPWAAPPAALAAAGVRLGCEPQAATAEAGTERQEQQKQQQLGGWYPLPVVDPASQIGKGPKQKQAARPREQRQQQPQPQK</sequence>
<dbReference type="InterPro" id="IPR006050">
    <property type="entry name" value="DNA_photolyase_N"/>
</dbReference>
<evidence type="ECO:0000256" key="3">
    <source>
        <dbReference type="ARBA" id="ARBA00022827"/>
    </source>
</evidence>
<dbReference type="GO" id="GO:0000719">
    <property type="term" value="P:photoreactive repair"/>
    <property type="evidence" value="ECO:0007669"/>
    <property type="project" value="TreeGrafter"/>
</dbReference>
<evidence type="ECO:0000256" key="1">
    <source>
        <dbReference type="ARBA" id="ARBA00005862"/>
    </source>
</evidence>
<reference evidence="8 9" key="1">
    <citation type="journal article" date="2010" name="Plant Cell">
        <title>The Chlorella variabilis NC64A genome reveals adaptation to photosymbiosis, coevolution with viruses, and cryptic sex.</title>
        <authorList>
            <person name="Blanc G."/>
            <person name="Duncan G."/>
            <person name="Agarkova I."/>
            <person name="Borodovsky M."/>
            <person name="Gurnon J."/>
            <person name="Kuo A."/>
            <person name="Lindquist E."/>
            <person name="Lucas S."/>
            <person name="Pangilinan J."/>
            <person name="Polle J."/>
            <person name="Salamov A."/>
            <person name="Terry A."/>
            <person name="Yamada T."/>
            <person name="Dunigan D.D."/>
            <person name="Grigoriev I.V."/>
            <person name="Claverie J.M."/>
            <person name="Van Etten J.L."/>
        </authorList>
    </citation>
    <scope>NUCLEOTIDE SEQUENCE [LARGE SCALE GENOMIC DNA]</scope>
    <source>
        <strain evidence="8 9">NC64A</strain>
    </source>
</reference>
<evidence type="ECO:0000256" key="6">
    <source>
        <dbReference type="SAM" id="MobiDB-lite"/>
    </source>
</evidence>
<dbReference type="eggNOG" id="KOG0133">
    <property type="taxonomic scope" value="Eukaryota"/>
</dbReference>
<dbReference type="Pfam" id="PF00875">
    <property type="entry name" value="DNA_photolyase"/>
    <property type="match status" value="1"/>
</dbReference>
<dbReference type="Pfam" id="PF03441">
    <property type="entry name" value="FAD_binding_7"/>
    <property type="match status" value="1"/>
</dbReference>
<dbReference type="Gene3D" id="3.40.50.620">
    <property type="entry name" value="HUPs"/>
    <property type="match status" value="1"/>
</dbReference>
<dbReference type="GO" id="GO:0003677">
    <property type="term" value="F:DNA binding"/>
    <property type="evidence" value="ECO:0007669"/>
    <property type="project" value="TreeGrafter"/>
</dbReference>
<evidence type="ECO:0000259" key="7">
    <source>
        <dbReference type="PROSITE" id="PS51645"/>
    </source>
</evidence>
<feature type="site" description="Electron transfer via tryptophanyl radical" evidence="5">
    <location>
        <position position="510"/>
    </location>
</feature>
<accession>E1ZJV5</accession>
<organism evidence="9">
    <name type="scientific">Chlorella variabilis</name>
    <name type="common">Green alga</name>
    <dbReference type="NCBI Taxonomy" id="554065"/>
    <lineage>
        <taxon>Eukaryota</taxon>
        <taxon>Viridiplantae</taxon>
        <taxon>Chlorophyta</taxon>
        <taxon>core chlorophytes</taxon>
        <taxon>Trebouxiophyceae</taxon>
        <taxon>Chlorellales</taxon>
        <taxon>Chlorellaceae</taxon>
        <taxon>Chlorella clade</taxon>
        <taxon>Chlorella</taxon>
    </lineage>
</organism>
<feature type="site" description="Electron transfer via tryptophanyl radical" evidence="5">
    <location>
        <position position="464"/>
    </location>
</feature>
<dbReference type="PANTHER" id="PTHR11455">
    <property type="entry name" value="CRYPTOCHROME"/>
    <property type="match status" value="1"/>
</dbReference>
<dbReference type="PRINTS" id="PR00147">
    <property type="entry name" value="DNAPHOTLYASE"/>
</dbReference>
<dbReference type="InParanoid" id="E1ZJV5"/>
<dbReference type="Gene3D" id="1.10.579.10">
    <property type="entry name" value="DNA Cyclobutane Dipyrimidine Photolyase, subunit A, domain 3"/>
    <property type="match status" value="1"/>
</dbReference>
<dbReference type="GO" id="GO:0071949">
    <property type="term" value="F:FAD binding"/>
    <property type="evidence" value="ECO:0007669"/>
    <property type="project" value="TreeGrafter"/>
</dbReference>
<gene>
    <name evidence="8" type="ORF">CHLNCDRAFT_136148</name>
</gene>
<protein>
    <recommendedName>
        <fullName evidence="7">Photolyase/cryptochrome alpha/beta domain-containing protein</fullName>
    </recommendedName>
</protein>
<dbReference type="InterPro" id="IPR036155">
    <property type="entry name" value="Crypto/Photolyase_N_sf"/>
</dbReference>
<dbReference type="KEGG" id="cvr:CHLNCDRAFT_136148"/>
<dbReference type="OMA" id="MHLCIRD"/>
<dbReference type="GO" id="GO:0003904">
    <property type="term" value="F:deoxyribodipyrimidine photo-lyase activity"/>
    <property type="evidence" value="ECO:0007669"/>
    <property type="project" value="TreeGrafter"/>
</dbReference>
<comment type="similarity">
    <text evidence="1">Belongs to the DNA photolyase class-1 family.</text>
</comment>
<dbReference type="PROSITE" id="PS51645">
    <property type="entry name" value="PHR_CRY_ALPHA_BETA"/>
    <property type="match status" value="1"/>
</dbReference>
<feature type="domain" description="Photolyase/cryptochrome alpha/beta" evidence="7">
    <location>
        <begin position="35"/>
        <end position="197"/>
    </location>
</feature>
<dbReference type="STRING" id="554065.E1ZJV5"/>
<evidence type="ECO:0000313" key="8">
    <source>
        <dbReference type="EMBL" id="EFN54060.1"/>
    </source>
</evidence>
<dbReference type="SUPFAM" id="SSF52425">
    <property type="entry name" value="Cryptochrome/photolyase, N-terminal domain"/>
    <property type="match status" value="1"/>
</dbReference>
<dbReference type="FunCoup" id="E1ZJV5">
    <property type="interactions" value="27"/>
</dbReference>
<keyword evidence="9" id="KW-1185">Reference proteome</keyword>
<dbReference type="PANTHER" id="PTHR11455:SF22">
    <property type="entry name" value="CRYPTOCHROME DASH"/>
    <property type="match status" value="1"/>
</dbReference>
<evidence type="ECO:0000256" key="2">
    <source>
        <dbReference type="ARBA" id="ARBA00022630"/>
    </source>
</evidence>
<keyword evidence="2 4" id="KW-0285">Flavoprotein</keyword>
<dbReference type="AlphaFoldDB" id="E1ZJV5"/>
<dbReference type="InterPro" id="IPR005101">
    <property type="entry name" value="Cryptochr/Photolyase_FAD-bd"/>
</dbReference>
<evidence type="ECO:0000256" key="5">
    <source>
        <dbReference type="PIRSR" id="PIRSR602081-2"/>
    </source>
</evidence>
<feature type="binding site" evidence="4">
    <location>
        <begin position="354"/>
        <end position="358"/>
    </location>
    <ligand>
        <name>FAD</name>
        <dbReference type="ChEBI" id="CHEBI:57692"/>
    </ligand>
</feature>
<dbReference type="InterPro" id="IPR036134">
    <property type="entry name" value="Crypto/Photolyase_FAD-like_sf"/>
</dbReference>
<feature type="binding site" evidence="4">
    <location>
        <position position="341"/>
    </location>
    <ligand>
        <name>FAD</name>
        <dbReference type="ChEBI" id="CHEBI:57692"/>
    </ligand>
</feature>